<gene>
    <name evidence="6" type="ORF">HD556DRAFT_1332692</name>
</gene>
<dbReference type="GO" id="GO:0016020">
    <property type="term" value="C:membrane"/>
    <property type="evidence" value="ECO:0007669"/>
    <property type="project" value="UniProtKB-SubCell"/>
</dbReference>
<comment type="subcellular location">
    <subcellularLocation>
        <location evidence="1">Membrane</location>
        <topology evidence="1">Multi-pass membrane protein</topology>
    </subcellularLocation>
</comment>
<dbReference type="InterPro" id="IPR011701">
    <property type="entry name" value="MFS"/>
</dbReference>
<dbReference type="Gene3D" id="1.20.1250.20">
    <property type="entry name" value="MFS general substrate transporter like domains"/>
    <property type="match status" value="2"/>
</dbReference>
<feature type="transmembrane region" description="Helical" evidence="5">
    <location>
        <begin position="199"/>
        <end position="221"/>
    </location>
</feature>
<dbReference type="Proteomes" id="UP000719766">
    <property type="component" value="Unassembled WGS sequence"/>
</dbReference>
<evidence type="ECO:0000313" key="7">
    <source>
        <dbReference type="Proteomes" id="UP000719766"/>
    </source>
</evidence>
<feature type="transmembrane region" description="Helical" evidence="5">
    <location>
        <begin position="384"/>
        <end position="405"/>
    </location>
</feature>
<dbReference type="SUPFAM" id="SSF103473">
    <property type="entry name" value="MFS general substrate transporter"/>
    <property type="match status" value="1"/>
</dbReference>
<evidence type="ECO:0000256" key="5">
    <source>
        <dbReference type="SAM" id="Phobius"/>
    </source>
</evidence>
<name>A0A9P7DU16_9AGAM</name>
<dbReference type="RefSeq" id="XP_041165737.1">
    <property type="nucleotide sequence ID" value="XM_041301814.1"/>
</dbReference>
<keyword evidence="3 5" id="KW-1133">Transmembrane helix</keyword>
<evidence type="ECO:0000256" key="2">
    <source>
        <dbReference type="ARBA" id="ARBA00022692"/>
    </source>
</evidence>
<dbReference type="PANTHER" id="PTHR10924:SF6">
    <property type="entry name" value="SOLUTE CARRIER FAMILY 49 MEMBER A3"/>
    <property type="match status" value="1"/>
</dbReference>
<organism evidence="6 7">
    <name type="scientific">Suillus plorans</name>
    <dbReference type="NCBI Taxonomy" id="116603"/>
    <lineage>
        <taxon>Eukaryota</taxon>
        <taxon>Fungi</taxon>
        <taxon>Dikarya</taxon>
        <taxon>Basidiomycota</taxon>
        <taxon>Agaricomycotina</taxon>
        <taxon>Agaricomycetes</taxon>
        <taxon>Agaricomycetidae</taxon>
        <taxon>Boletales</taxon>
        <taxon>Suillineae</taxon>
        <taxon>Suillaceae</taxon>
        <taxon>Suillus</taxon>
    </lineage>
</organism>
<feature type="transmembrane region" description="Helical" evidence="5">
    <location>
        <begin position="105"/>
        <end position="126"/>
    </location>
</feature>
<keyword evidence="7" id="KW-1185">Reference proteome</keyword>
<reference evidence="6" key="1">
    <citation type="journal article" date="2020" name="New Phytol.">
        <title>Comparative genomics reveals dynamic genome evolution in host specialist ectomycorrhizal fungi.</title>
        <authorList>
            <person name="Lofgren L.A."/>
            <person name="Nguyen N.H."/>
            <person name="Vilgalys R."/>
            <person name="Ruytinx J."/>
            <person name="Liao H.L."/>
            <person name="Branco S."/>
            <person name="Kuo A."/>
            <person name="LaButti K."/>
            <person name="Lipzen A."/>
            <person name="Andreopoulos W."/>
            <person name="Pangilinan J."/>
            <person name="Riley R."/>
            <person name="Hundley H."/>
            <person name="Na H."/>
            <person name="Barry K."/>
            <person name="Grigoriev I.V."/>
            <person name="Stajich J.E."/>
            <person name="Kennedy P.G."/>
        </authorList>
    </citation>
    <scope>NUCLEOTIDE SEQUENCE</scope>
    <source>
        <strain evidence="6">S12</strain>
    </source>
</reference>
<dbReference type="InterPro" id="IPR036259">
    <property type="entry name" value="MFS_trans_sf"/>
</dbReference>
<dbReference type="OrthoDB" id="422206at2759"/>
<feature type="transmembrane region" description="Helical" evidence="5">
    <location>
        <begin position="65"/>
        <end position="85"/>
    </location>
</feature>
<feature type="transmembrane region" description="Helical" evidence="5">
    <location>
        <begin position="456"/>
        <end position="475"/>
    </location>
</feature>
<dbReference type="Pfam" id="PF07690">
    <property type="entry name" value="MFS_1"/>
    <property type="match status" value="1"/>
</dbReference>
<evidence type="ECO:0000313" key="6">
    <source>
        <dbReference type="EMBL" id="KAG1802840.1"/>
    </source>
</evidence>
<feature type="transmembrane region" description="Helical" evidence="5">
    <location>
        <begin position="291"/>
        <end position="313"/>
    </location>
</feature>
<keyword evidence="4 5" id="KW-0472">Membrane</keyword>
<feature type="transmembrane region" description="Helical" evidence="5">
    <location>
        <begin position="227"/>
        <end position="245"/>
    </location>
</feature>
<evidence type="ECO:0000256" key="3">
    <source>
        <dbReference type="ARBA" id="ARBA00022989"/>
    </source>
</evidence>
<dbReference type="GeneID" id="64595578"/>
<evidence type="ECO:0000256" key="4">
    <source>
        <dbReference type="ARBA" id="ARBA00023136"/>
    </source>
</evidence>
<sequence>MAIDDISTLPSHRAISISSLHSELYPDAKVIDTSQSTRPISLTHVQEMKDENDQPPVYRLYRRRFTGLLGFILLGLVTGMPWVWFGPISTDTAQAFDISINQVNWLGNIMSCVFLPVSLLIPIFCARFGIRRCSEVGVVMLLISGWVRYAGTIKSLSPQSAYALLIFGQLFSAISQPIFQVLGPKYSEMWFDLKGRTTATMVIAISNPVGGAISQLLSPLVGTPRQSILVLAIISTVVVPAIFLIENEPPSPPTYAGSKASQSLYSLLCAMVGRVRRDDPAYMTPHERLDFTINTLIFGVLAGAANALSILSAQYFEPEGYSDTIAGLFGATLLLSGVLAGVITAPLFDRVLTHHLGITIKILVPIAAGAWLSLIWAVKPNNTGGIFAIMAIIGTCSLIMLPVGLELAVEVTRNAGSSAAILWCSGNAFGIIFILAEGALRASATASPPYNMHTALVLHGVIVMVVGSSVVFVRAKQARREMDERMAQQLDSNRHAEGVPMDTLGTSFSGQSIQSIDKEENGWIQHGDKSIPLPDKRDDARAEVIGTVVR</sequence>
<evidence type="ECO:0000256" key="1">
    <source>
        <dbReference type="ARBA" id="ARBA00004141"/>
    </source>
</evidence>
<dbReference type="AlphaFoldDB" id="A0A9P7DU16"/>
<dbReference type="InterPro" id="IPR049680">
    <property type="entry name" value="FLVCR1-2_SLC49-like"/>
</dbReference>
<dbReference type="EMBL" id="JABBWE010000005">
    <property type="protein sequence ID" value="KAG1802840.1"/>
    <property type="molecule type" value="Genomic_DNA"/>
</dbReference>
<feature type="transmembrane region" description="Helical" evidence="5">
    <location>
        <begin position="161"/>
        <end position="179"/>
    </location>
</feature>
<comment type="caution">
    <text evidence="6">The sequence shown here is derived from an EMBL/GenBank/DDBJ whole genome shotgun (WGS) entry which is preliminary data.</text>
</comment>
<dbReference type="GO" id="GO:0022857">
    <property type="term" value="F:transmembrane transporter activity"/>
    <property type="evidence" value="ECO:0007669"/>
    <property type="project" value="InterPro"/>
</dbReference>
<dbReference type="PANTHER" id="PTHR10924">
    <property type="entry name" value="MAJOR FACILITATOR SUPERFAMILY PROTEIN-RELATED"/>
    <property type="match status" value="1"/>
</dbReference>
<proteinExistence type="predicted"/>
<accession>A0A9P7DU16</accession>
<keyword evidence="2 5" id="KW-0812">Transmembrane</keyword>
<protein>
    <submittedName>
        <fullName evidence="6">MFS general substrate transporter</fullName>
    </submittedName>
</protein>
<feature type="transmembrane region" description="Helical" evidence="5">
    <location>
        <begin position="417"/>
        <end position="436"/>
    </location>
</feature>
<feature type="transmembrane region" description="Helical" evidence="5">
    <location>
        <begin position="325"/>
        <end position="348"/>
    </location>
</feature>